<evidence type="ECO:0008006" key="3">
    <source>
        <dbReference type="Google" id="ProtNLM"/>
    </source>
</evidence>
<organism evidence="1 2">
    <name type="scientific">Corynebacterium mustelae</name>
    <dbReference type="NCBI Taxonomy" id="571915"/>
    <lineage>
        <taxon>Bacteria</taxon>
        <taxon>Bacillati</taxon>
        <taxon>Actinomycetota</taxon>
        <taxon>Actinomycetes</taxon>
        <taxon>Mycobacteriales</taxon>
        <taxon>Corynebacteriaceae</taxon>
        <taxon>Corynebacterium</taxon>
    </lineage>
</organism>
<reference evidence="1 2" key="1">
    <citation type="journal article" date="2015" name="Genome Announc.">
        <title>Complete Genome Sequence of the Type Strain Corynebacterium mustelae DSM 45274, Isolated from Various Tissues of a Male Ferret with Lethal Sepsis.</title>
        <authorList>
            <person name="Ruckert C."/>
            <person name="Eimer J."/>
            <person name="Winkler A."/>
            <person name="Tauch A."/>
        </authorList>
    </citation>
    <scope>NUCLEOTIDE SEQUENCE [LARGE SCALE GENOMIC DNA]</scope>
    <source>
        <strain evidence="1 2">DSM 45274</strain>
    </source>
</reference>
<reference evidence="2" key="2">
    <citation type="submission" date="2015-05" db="EMBL/GenBank/DDBJ databases">
        <title>Complete genome sequence of Corynebacterium mustelae DSM 45274, isolated from various tissues of a male ferret with lethal sepsis.</title>
        <authorList>
            <person name="Ruckert C."/>
            <person name="Albersmeier A."/>
            <person name="Winkler A."/>
            <person name="Tauch A."/>
        </authorList>
    </citation>
    <scope>NUCLEOTIDE SEQUENCE [LARGE SCALE GENOMIC DNA]</scope>
    <source>
        <strain evidence="2">DSM 45274</strain>
    </source>
</reference>
<accession>A0A0G3H3B1</accession>
<dbReference type="KEGG" id="cmv:CMUST_09935"/>
<evidence type="ECO:0000313" key="2">
    <source>
        <dbReference type="Proteomes" id="UP000035199"/>
    </source>
</evidence>
<dbReference type="Proteomes" id="UP000035199">
    <property type="component" value="Chromosome"/>
</dbReference>
<protein>
    <recommendedName>
        <fullName evidence="3">Ankyrin repeats (3 copies)</fullName>
    </recommendedName>
</protein>
<dbReference type="PATRIC" id="fig|571915.4.peg.2109"/>
<proteinExistence type="predicted"/>
<dbReference type="SUPFAM" id="SSF48403">
    <property type="entry name" value="Ankyrin repeat"/>
    <property type="match status" value="1"/>
</dbReference>
<sequence length="74" mass="8025">MTVFLVSFASMTQRLFKAASAGDCDAIQRRLAEGDEADFRHTRTGRTCLIEAVINGHKTAALTFVLLINVVSPA</sequence>
<dbReference type="Gene3D" id="1.25.40.20">
    <property type="entry name" value="Ankyrin repeat-containing domain"/>
    <property type="match status" value="1"/>
</dbReference>
<gene>
    <name evidence="1" type="ORF">CMUST_09935</name>
</gene>
<evidence type="ECO:0000313" key="1">
    <source>
        <dbReference type="EMBL" id="AKK06303.1"/>
    </source>
</evidence>
<name>A0A0G3H3B1_9CORY</name>
<keyword evidence="2" id="KW-1185">Reference proteome</keyword>
<dbReference type="InterPro" id="IPR036770">
    <property type="entry name" value="Ankyrin_rpt-contain_sf"/>
</dbReference>
<dbReference type="EMBL" id="CP011542">
    <property type="protein sequence ID" value="AKK06303.1"/>
    <property type="molecule type" value="Genomic_DNA"/>
</dbReference>
<dbReference type="AlphaFoldDB" id="A0A0G3H3B1"/>